<dbReference type="SMART" id="SM00873">
    <property type="entry name" value="B3_4"/>
    <property type="match status" value="1"/>
</dbReference>
<dbReference type="PROSITE" id="PS51447">
    <property type="entry name" value="FDX_ACB"/>
    <property type="match status" value="1"/>
</dbReference>
<comment type="catalytic activity">
    <reaction evidence="14 15">
        <text>tRNA(Phe) + L-phenylalanine + ATP = L-phenylalanyl-tRNA(Phe) + AMP + diphosphate + H(+)</text>
        <dbReference type="Rhea" id="RHEA:19413"/>
        <dbReference type="Rhea" id="RHEA-COMP:9668"/>
        <dbReference type="Rhea" id="RHEA-COMP:9699"/>
        <dbReference type="ChEBI" id="CHEBI:15378"/>
        <dbReference type="ChEBI" id="CHEBI:30616"/>
        <dbReference type="ChEBI" id="CHEBI:33019"/>
        <dbReference type="ChEBI" id="CHEBI:58095"/>
        <dbReference type="ChEBI" id="CHEBI:78442"/>
        <dbReference type="ChEBI" id="CHEBI:78531"/>
        <dbReference type="ChEBI" id="CHEBI:456215"/>
        <dbReference type="EC" id="6.1.1.20"/>
    </reaction>
</comment>
<dbReference type="EC" id="6.1.1.20" evidence="15"/>
<gene>
    <name evidence="15" type="primary">pheT</name>
    <name evidence="20" type="ORF">DRF75_00140</name>
</gene>
<comment type="caution">
    <text evidence="20">The sequence shown here is derived from an EMBL/GenBank/DDBJ whole genome shotgun (WGS) entry which is preliminary data.</text>
</comment>
<keyword evidence="21" id="KW-1185">Reference proteome</keyword>
<dbReference type="InterPro" id="IPR005121">
    <property type="entry name" value="Fdx_antiC-bd"/>
</dbReference>
<dbReference type="SMART" id="SM00874">
    <property type="entry name" value="B5"/>
    <property type="match status" value="1"/>
</dbReference>
<dbReference type="InterPro" id="IPR036690">
    <property type="entry name" value="Fdx_antiC-bd_sf"/>
</dbReference>
<dbReference type="InterPro" id="IPR045060">
    <property type="entry name" value="Phe-tRNA-ligase_IIc_bsu"/>
</dbReference>
<dbReference type="Pfam" id="PF17759">
    <property type="entry name" value="tRNA_synthFbeta"/>
    <property type="match status" value="1"/>
</dbReference>
<evidence type="ECO:0000256" key="15">
    <source>
        <dbReference type="HAMAP-Rule" id="MF_00283"/>
    </source>
</evidence>
<dbReference type="SUPFAM" id="SSF54991">
    <property type="entry name" value="Anticodon-binding domain of PheRS"/>
    <property type="match status" value="1"/>
</dbReference>
<dbReference type="SMART" id="SM00896">
    <property type="entry name" value="FDX-ACB"/>
    <property type="match status" value="1"/>
</dbReference>
<dbReference type="CDD" id="cd00769">
    <property type="entry name" value="PheRS_beta_core"/>
    <property type="match status" value="1"/>
</dbReference>
<feature type="binding site" evidence="15">
    <location>
        <position position="457"/>
    </location>
    <ligand>
        <name>Mg(2+)</name>
        <dbReference type="ChEBI" id="CHEBI:18420"/>
        <note>shared with alpha subunit</note>
    </ligand>
</feature>
<evidence type="ECO:0000256" key="6">
    <source>
        <dbReference type="ARBA" id="ARBA00022598"/>
    </source>
</evidence>
<evidence type="ECO:0000256" key="8">
    <source>
        <dbReference type="ARBA" id="ARBA00022741"/>
    </source>
</evidence>
<comment type="cofactor">
    <cofactor evidence="15">
        <name>Mg(2+)</name>
        <dbReference type="ChEBI" id="CHEBI:18420"/>
    </cofactor>
    <text evidence="15">Binds 2 magnesium ions per tetramer.</text>
</comment>
<evidence type="ECO:0000256" key="12">
    <source>
        <dbReference type="ARBA" id="ARBA00022917"/>
    </source>
</evidence>
<keyword evidence="13 15" id="KW-0030">Aminoacyl-tRNA synthetase</keyword>
<proteinExistence type="inferred from homology"/>
<evidence type="ECO:0000256" key="10">
    <source>
        <dbReference type="ARBA" id="ARBA00022842"/>
    </source>
</evidence>
<dbReference type="PROSITE" id="PS51483">
    <property type="entry name" value="B5"/>
    <property type="match status" value="1"/>
</dbReference>
<dbReference type="Proteomes" id="UP000293377">
    <property type="component" value="Unassembled WGS sequence"/>
</dbReference>
<dbReference type="PROSITE" id="PS50886">
    <property type="entry name" value="TRBD"/>
    <property type="match status" value="1"/>
</dbReference>
<keyword evidence="4 15" id="KW-0963">Cytoplasm</keyword>
<dbReference type="GO" id="GO:0005524">
    <property type="term" value="F:ATP binding"/>
    <property type="evidence" value="ECO:0007669"/>
    <property type="project" value="UniProtKB-UniRule"/>
</dbReference>
<feature type="binding site" evidence="15">
    <location>
        <position position="458"/>
    </location>
    <ligand>
        <name>Mg(2+)</name>
        <dbReference type="ChEBI" id="CHEBI:18420"/>
        <note>shared with alpha subunit</note>
    </ligand>
</feature>
<protein>
    <recommendedName>
        <fullName evidence="15">Phenylalanine--tRNA ligase beta subunit</fullName>
        <ecNumber evidence="15">6.1.1.20</ecNumber>
    </recommendedName>
    <alternativeName>
        <fullName evidence="15">Phenylalanyl-tRNA synthetase beta subunit</fullName>
        <shortName evidence="15">PheRS</shortName>
    </alternativeName>
</protein>
<evidence type="ECO:0000256" key="5">
    <source>
        <dbReference type="ARBA" id="ARBA00022555"/>
    </source>
</evidence>
<dbReference type="NCBIfam" id="TIGR00472">
    <property type="entry name" value="pheT_bact"/>
    <property type="match status" value="1"/>
</dbReference>
<dbReference type="SUPFAM" id="SSF46955">
    <property type="entry name" value="Putative DNA-binding domain"/>
    <property type="match status" value="1"/>
</dbReference>
<keyword evidence="6 15" id="KW-0436">Ligase</keyword>
<dbReference type="InterPro" id="IPR002547">
    <property type="entry name" value="tRNA-bd_dom"/>
</dbReference>
<dbReference type="GO" id="GO:0004826">
    <property type="term" value="F:phenylalanine-tRNA ligase activity"/>
    <property type="evidence" value="ECO:0007669"/>
    <property type="project" value="UniProtKB-UniRule"/>
</dbReference>
<dbReference type="InterPro" id="IPR012340">
    <property type="entry name" value="NA-bd_OB-fold"/>
</dbReference>
<feature type="domain" description="TRNA-binding" evidence="17">
    <location>
        <begin position="38"/>
        <end position="150"/>
    </location>
</feature>
<dbReference type="InterPro" id="IPR033714">
    <property type="entry name" value="tRNA_bind_bactPheRS"/>
</dbReference>
<feature type="domain" description="FDX-ACB" evidence="18">
    <location>
        <begin position="690"/>
        <end position="783"/>
    </location>
</feature>
<evidence type="ECO:0000313" key="20">
    <source>
        <dbReference type="EMBL" id="RZB13112.1"/>
    </source>
</evidence>
<dbReference type="EMBL" id="QOHL01000001">
    <property type="protein sequence ID" value="RZB13112.1"/>
    <property type="molecule type" value="Genomic_DNA"/>
</dbReference>
<dbReference type="Gene3D" id="2.40.50.140">
    <property type="entry name" value="Nucleic acid-binding proteins"/>
    <property type="match status" value="1"/>
</dbReference>
<dbReference type="STRING" id="1242993.ehr_00667"/>
<dbReference type="GO" id="GO:0000287">
    <property type="term" value="F:magnesium ion binding"/>
    <property type="evidence" value="ECO:0007669"/>
    <property type="project" value="UniProtKB-UniRule"/>
</dbReference>
<comment type="similarity">
    <text evidence="2 15">Belongs to the phenylalanyl-tRNA synthetase beta subunit family. Type 1 subfamily.</text>
</comment>
<keyword evidence="11 16" id="KW-0694">RNA-binding</keyword>
<dbReference type="Gene3D" id="3.30.930.10">
    <property type="entry name" value="Bira Bifunctional Protein, Domain 2"/>
    <property type="match status" value="1"/>
</dbReference>
<dbReference type="InterPro" id="IPR005146">
    <property type="entry name" value="B3/B4_tRNA-bd"/>
</dbReference>
<comment type="subcellular location">
    <subcellularLocation>
        <location evidence="1 15">Cytoplasm</location>
    </subcellularLocation>
</comment>
<keyword evidence="10 15" id="KW-0460">Magnesium</keyword>
<dbReference type="GO" id="GO:0006432">
    <property type="term" value="P:phenylalanyl-tRNA aminoacylation"/>
    <property type="evidence" value="ECO:0007669"/>
    <property type="project" value="UniProtKB-UniRule"/>
</dbReference>
<dbReference type="GO" id="GO:0009328">
    <property type="term" value="C:phenylalanine-tRNA ligase complex"/>
    <property type="evidence" value="ECO:0007669"/>
    <property type="project" value="TreeGrafter"/>
</dbReference>
<dbReference type="InterPro" id="IPR045864">
    <property type="entry name" value="aa-tRNA-synth_II/BPL/LPL"/>
</dbReference>
<evidence type="ECO:0000256" key="13">
    <source>
        <dbReference type="ARBA" id="ARBA00023146"/>
    </source>
</evidence>
<keyword evidence="8 15" id="KW-0547">Nucleotide-binding</keyword>
<name>A0A4Q6I5C5_9RICK</name>
<evidence type="ECO:0000259" key="17">
    <source>
        <dbReference type="PROSITE" id="PS50886"/>
    </source>
</evidence>
<dbReference type="RefSeq" id="WP_129992462.1">
    <property type="nucleotide sequence ID" value="NZ_QOHL01000001.1"/>
</dbReference>
<dbReference type="InterPro" id="IPR005147">
    <property type="entry name" value="tRNA_synthase_B5-dom"/>
</dbReference>
<dbReference type="Gene3D" id="3.30.56.10">
    <property type="match status" value="2"/>
</dbReference>
<dbReference type="NCBIfam" id="NF045760">
    <property type="entry name" value="YtpR"/>
    <property type="match status" value="1"/>
</dbReference>
<dbReference type="GO" id="GO:0000049">
    <property type="term" value="F:tRNA binding"/>
    <property type="evidence" value="ECO:0007669"/>
    <property type="project" value="UniProtKB-UniRule"/>
</dbReference>
<evidence type="ECO:0000313" key="21">
    <source>
        <dbReference type="Proteomes" id="UP000293377"/>
    </source>
</evidence>
<dbReference type="Pfam" id="PF03147">
    <property type="entry name" value="FDX-ACB"/>
    <property type="match status" value="1"/>
</dbReference>
<feature type="binding site" evidence="15">
    <location>
        <position position="454"/>
    </location>
    <ligand>
        <name>Mg(2+)</name>
        <dbReference type="ChEBI" id="CHEBI:18420"/>
        <note>shared with alpha subunit</note>
    </ligand>
</feature>
<keyword evidence="9 15" id="KW-0067">ATP-binding</keyword>
<dbReference type="AlphaFoldDB" id="A0A4Q6I5C5"/>
<accession>A0A4Q6I5C5</accession>
<keyword evidence="7 15" id="KW-0479">Metal-binding</keyword>
<dbReference type="InterPro" id="IPR004532">
    <property type="entry name" value="Phe-tRNA-ligase_IIc_bsu_bact"/>
</dbReference>
<dbReference type="InterPro" id="IPR041616">
    <property type="entry name" value="PheRS_beta_core"/>
</dbReference>
<keyword evidence="12 15" id="KW-0648">Protein biosynthesis</keyword>
<dbReference type="Pfam" id="PF01588">
    <property type="entry name" value="tRNA_bind"/>
    <property type="match status" value="1"/>
</dbReference>
<dbReference type="HAMAP" id="MF_00283">
    <property type="entry name" value="Phe_tRNA_synth_beta1"/>
    <property type="match status" value="1"/>
</dbReference>
<comment type="subunit">
    <text evidence="3 15">Tetramer of two alpha and two beta subunits.</text>
</comment>
<feature type="binding site" evidence="15">
    <location>
        <position position="448"/>
    </location>
    <ligand>
        <name>Mg(2+)</name>
        <dbReference type="ChEBI" id="CHEBI:18420"/>
        <note>shared with alpha subunit</note>
    </ligand>
</feature>
<dbReference type="PANTHER" id="PTHR10947">
    <property type="entry name" value="PHENYLALANYL-TRNA SYNTHETASE BETA CHAIN AND LEUCINE-RICH REPEAT-CONTAINING PROTEIN 47"/>
    <property type="match status" value="1"/>
</dbReference>
<feature type="domain" description="B5" evidence="19">
    <location>
        <begin position="394"/>
        <end position="470"/>
    </location>
</feature>
<evidence type="ECO:0000256" key="14">
    <source>
        <dbReference type="ARBA" id="ARBA00049255"/>
    </source>
</evidence>
<dbReference type="SUPFAM" id="SSF56037">
    <property type="entry name" value="PheT/TilS domain"/>
    <property type="match status" value="1"/>
</dbReference>
<evidence type="ECO:0000256" key="7">
    <source>
        <dbReference type="ARBA" id="ARBA00022723"/>
    </source>
</evidence>
<dbReference type="PANTHER" id="PTHR10947:SF0">
    <property type="entry name" value="PHENYLALANINE--TRNA LIGASE BETA SUBUNIT"/>
    <property type="match status" value="1"/>
</dbReference>
<organism evidence="20 21">
    <name type="scientific">Ehrlichia minasensis</name>
    <dbReference type="NCBI Taxonomy" id="1242993"/>
    <lineage>
        <taxon>Bacteria</taxon>
        <taxon>Pseudomonadati</taxon>
        <taxon>Pseudomonadota</taxon>
        <taxon>Alphaproteobacteria</taxon>
        <taxon>Rickettsiales</taxon>
        <taxon>Anaplasmataceae</taxon>
        <taxon>Ehrlichia</taxon>
    </lineage>
</organism>
<dbReference type="InterPro" id="IPR020825">
    <property type="entry name" value="Phe-tRNA_synthase-like_B3/B4"/>
</dbReference>
<evidence type="ECO:0000256" key="1">
    <source>
        <dbReference type="ARBA" id="ARBA00004496"/>
    </source>
</evidence>
<reference evidence="20 21" key="1">
    <citation type="submission" date="2018-06" db="EMBL/GenBank/DDBJ databases">
        <title>Complete Genome Sequence of Ehrlichia minasensis Isolated From Cattle.</title>
        <authorList>
            <person name="Aguiar D.M."/>
            <person name="Araujo J.P.A.Jr."/>
            <person name="Nakazato L."/>
            <person name="Bard E."/>
            <person name="Cabezas-Cruz A."/>
        </authorList>
    </citation>
    <scope>NUCLEOTIDE SEQUENCE [LARGE SCALE GENOMIC DNA]</scope>
    <source>
        <strain evidence="20 21">B11</strain>
    </source>
</reference>
<sequence>MKFTFSWLRSYLDTDVSLDMIIKKLSSIGIEVNNVDYCEHLKTFVIAEVLEVSPHHSANKLKVCKVSDGKQILQIVCGASNVRAGMRSVLACVGSVMPTNQSVIEVVKLRGVESYGMLCSKYELGIIDHDSSSNGIIELPDTYNVGDTFFPCDPVIEVSITPNRGDCLGVYGIARDLAAAGVGKLKDVDQFVNHSNCSSPIEISLQTDGIVKGRYIKGIRNCASPRWLRDCLFACGINSISFVVDITNYIMLSFNRPLHVYDASKITNKLTFKNADNQTEFYALNDKKYILGTENIVAVDLGNNIHSVAGVIGSKLSSCLLDTEDIFLESAWFAPIDIALSSKKIKLSTDSSYRFERFVDPRFLQTGLDLATKMILEYCGGTPFDVVSDEVHVIDDIELSFLPESVRSIGNVDISEKEISNFLIKLGFVVDSSNECVWNITVPSWRSDIKHSSDIVEEVLRLYGYDKICEEPIPISHVDISDDYHDRLKAVLLSEGLMEVITWSFTNMVFAEKLGYSSELLLIDNPISDKLNSMRPSLLLNLIQVVYENQAYGSSEIAIFEIGQIYGVDNICGSNSNVVCGVRYGNNLPRNLYKCDRPVDVFDVKSDVISILQELNIESHSIELKKSDKSYLHPVRSADVYFKDICLGYFGELHPDIVNLYEIKRPIVCFEVFLYKIPKIDVAHKKFKESCYQSVKRDFAFLIDKNISIQHLIDVTKNSNIALIDNVTVFDLYQGSSIGDNKLSVGLSVTFNPVDHTLNDQEIKDASDLIINAVAKELGGILRSF</sequence>
<dbReference type="CDD" id="cd02796">
    <property type="entry name" value="tRNA_bind_bactPheRS"/>
    <property type="match status" value="1"/>
</dbReference>
<evidence type="ECO:0000259" key="19">
    <source>
        <dbReference type="PROSITE" id="PS51483"/>
    </source>
</evidence>
<dbReference type="SUPFAM" id="SSF50249">
    <property type="entry name" value="Nucleic acid-binding proteins"/>
    <property type="match status" value="1"/>
</dbReference>
<evidence type="ECO:0000256" key="4">
    <source>
        <dbReference type="ARBA" id="ARBA00022490"/>
    </source>
</evidence>
<dbReference type="SUPFAM" id="SSF55681">
    <property type="entry name" value="Class II aaRS and biotin synthetases"/>
    <property type="match status" value="1"/>
</dbReference>
<evidence type="ECO:0000256" key="2">
    <source>
        <dbReference type="ARBA" id="ARBA00008653"/>
    </source>
</evidence>
<keyword evidence="5 16" id="KW-0820">tRNA-binding</keyword>
<evidence type="ECO:0000259" key="18">
    <source>
        <dbReference type="PROSITE" id="PS51447"/>
    </source>
</evidence>
<evidence type="ECO:0000256" key="16">
    <source>
        <dbReference type="PROSITE-ProRule" id="PRU00209"/>
    </source>
</evidence>
<dbReference type="Pfam" id="PF03484">
    <property type="entry name" value="B5"/>
    <property type="match status" value="1"/>
</dbReference>
<evidence type="ECO:0000256" key="11">
    <source>
        <dbReference type="ARBA" id="ARBA00022884"/>
    </source>
</evidence>
<evidence type="ECO:0000256" key="3">
    <source>
        <dbReference type="ARBA" id="ARBA00011209"/>
    </source>
</evidence>
<evidence type="ECO:0000256" key="9">
    <source>
        <dbReference type="ARBA" id="ARBA00022840"/>
    </source>
</evidence>
<dbReference type="Gene3D" id="3.50.40.10">
    <property type="entry name" value="Phenylalanyl-trna Synthetase, Chain B, domain 3"/>
    <property type="match status" value="1"/>
</dbReference>
<dbReference type="Gene3D" id="3.30.70.380">
    <property type="entry name" value="Ferrodoxin-fold anticodon-binding domain"/>
    <property type="match status" value="1"/>
</dbReference>
<dbReference type="Pfam" id="PF03483">
    <property type="entry name" value="B3_4"/>
    <property type="match status" value="1"/>
</dbReference>
<dbReference type="InterPro" id="IPR009061">
    <property type="entry name" value="DNA-bd_dom_put_sf"/>
</dbReference>